<dbReference type="GO" id="GO:0008836">
    <property type="term" value="F:diaminopimelate decarboxylase activity"/>
    <property type="evidence" value="ECO:0007669"/>
    <property type="project" value="InterPro"/>
</dbReference>
<feature type="domain" description="Orn/DAP/Arg decarboxylase 2 C-terminal" evidence="5">
    <location>
        <begin position="11"/>
        <end position="95"/>
    </location>
</feature>
<sequence length="144" mass="15710">MIDITDTGNDGFRFIKIDGGLTELMRPSYYGARHPLVVVAANGTLRSETAPYIVCGHCCIAGDNLTPVAGNSEDFTPQPLAHAEIGDLLVVERTGGYAASMSVKNFNSYPEAAEVLRRSNGTHMLIRTRQTLDQLLQNELNIEE</sequence>
<dbReference type="AlphaFoldDB" id="A0A103DVJ1"/>
<comment type="caution">
    <text evidence="6">The sequence shown here is derived from an EMBL/GenBank/DDBJ whole genome shotgun (WGS) entry which is preliminary data.</text>
</comment>
<evidence type="ECO:0000256" key="2">
    <source>
        <dbReference type="ARBA" id="ARBA00022793"/>
    </source>
</evidence>
<keyword evidence="3" id="KW-0663">Pyridoxal phosphate</keyword>
<keyword evidence="7" id="KW-1185">Reference proteome</keyword>
<dbReference type="GO" id="GO:0009089">
    <property type="term" value="P:lysine biosynthetic process via diaminopimelate"/>
    <property type="evidence" value="ECO:0007669"/>
    <property type="project" value="InterPro"/>
</dbReference>
<dbReference type="Pfam" id="PF00278">
    <property type="entry name" value="Orn_DAP_Arg_deC"/>
    <property type="match status" value="1"/>
</dbReference>
<organism evidence="6 7">
    <name type="scientific">Burkholderia singularis</name>
    <dbReference type="NCBI Taxonomy" id="1503053"/>
    <lineage>
        <taxon>Bacteria</taxon>
        <taxon>Pseudomonadati</taxon>
        <taxon>Pseudomonadota</taxon>
        <taxon>Betaproteobacteria</taxon>
        <taxon>Burkholderiales</taxon>
        <taxon>Burkholderiaceae</taxon>
        <taxon>Burkholderia</taxon>
        <taxon>pseudomallei group</taxon>
    </lineage>
</organism>
<dbReference type="PANTHER" id="PTHR43727:SF2">
    <property type="entry name" value="GROUP IV DECARBOXYLASE"/>
    <property type="match status" value="1"/>
</dbReference>
<dbReference type="InterPro" id="IPR022643">
    <property type="entry name" value="De-COase2_C"/>
</dbReference>
<dbReference type="InterPro" id="IPR002986">
    <property type="entry name" value="DAP_deCOOHase_LysA"/>
</dbReference>
<name>A0A103DVJ1_9BURK</name>
<keyword evidence="4" id="KW-0456">Lyase</keyword>
<keyword evidence="2" id="KW-0210">Decarboxylase</keyword>
<accession>A0A103DVJ1</accession>
<dbReference type="PRINTS" id="PR01181">
    <property type="entry name" value="DAPDCRBXLASE"/>
</dbReference>
<evidence type="ECO:0000256" key="3">
    <source>
        <dbReference type="ARBA" id="ARBA00022898"/>
    </source>
</evidence>
<dbReference type="EMBL" id="LOWA01000057">
    <property type="protein sequence ID" value="KVE23503.1"/>
    <property type="molecule type" value="Genomic_DNA"/>
</dbReference>
<dbReference type="PANTHER" id="PTHR43727">
    <property type="entry name" value="DIAMINOPIMELATE DECARBOXYLASE"/>
    <property type="match status" value="1"/>
</dbReference>
<evidence type="ECO:0000313" key="7">
    <source>
        <dbReference type="Proteomes" id="UP000062788"/>
    </source>
</evidence>
<proteinExistence type="predicted"/>
<gene>
    <name evidence="6" type="ORF">WS67_22755</name>
</gene>
<evidence type="ECO:0000256" key="4">
    <source>
        <dbReference type="ARBA" id="ARBA00023239"/>
    </source>
</evidence>
<reference evidence="6 7" key="1">
    <citation type="submission" date="2015-11" db="EMBL/GenBank/DDBJ databases">
        <title>Expanding the genomic diversity of Burkholderia species for the development of highly accurate diagnostics.</title>
        <authorList>
            <person name="Sahl J."/>
            <person name="Keim P."/>
            <person name="Wagner D."/>
        </authorList>
    </citation>
    <scope>NUCLEOTIDE SEQUENCE [LARGE SCALE GENOMIC DNA]</scope>
    <source>
        <strain evidence="6 7">TSV85</strain>
    </source>
</reference>
<comment type="cofactor">
    <cofactor evidence="1">
        <name>pyridoxal 5'-phosphate</name>
        <dbReference type="ChEBI" id="CHEBI:597326"/>
    </cofactor>
</comment>
<evidence type="ECO:0000259" key="5">
    <source>
        <dbReference type="Pfam" id="PF00278"/>
    </source>
</evidence>
<dbReference type="Gene3D" id="2.40.37.10">
    <property type="entry name" value="Lyase, Ornithine Decarboxylase, Chain A, domain 1"/>
    <property type="match status" value="1"/>
</dbReference>
<dbReference type="Proteomes" id="UP000062788">
    <property type="component" value="Unassembled WGS sequence"/>
</dbReference>
<dbReference type="SUPFAM" id="SSF50621">
    <property type="entry name" value="Alanine racemase C-terminal domain-like"/>
    <property type="match status" value="1"/>
</dbReference>
<dbReference type="InterPro" id="IPR009006">
    <property type="entry name" value="Ala_racemase/Decarboxylase_C"/>
</dbReference>
<evidence type="ECO:0000256" key="1">
    <source>
        <dbReference type="ARBA" id="ARBA00001933"/>
    </source>
</evidence>
<evidence type="ECO:0000313" key="6">
    <source>
        <dbReference type="EMBL" id="KVE23503.1"/>
    </source>
</evidence>
<protein>
    <recommendedName>
        <fullName evidence="5">Orn/DAP/Arg decarboxylase 2 C-terminal domain-containing protein</fullName>
    </recommendedName>
</protein>